<evidence type="ECO:0000313" key="11">
    <source>
        <dbReference type="Proteomes" id="UP000006919"/>
    </source>
</evidence>
<evidence type="ECO:0008006" key="12">
    <source>
        <dbReference type="Google" id="ProtNLM"/>
    </source>
</evidence>
<comment type="similarity">
    <text evidence="6">Belongs to the ABC-4 integral membrane protein family.</text>
</comment>
<feature type="domain" description="ABC3 transporter permease C-terminal" evidence="8">
    <location>
        <begin position="310"/>
        <end position="422"/>
    </location>
</feature>
<evidence type="ECO:0000256" key="5">
    <source>
        <dbReference type="ARBA" id="ARBA00023136"/>
    </source>
</evidence>
<dbReference type="InterPro" id="IPR003838">
    <property type="entry name" value="ABC3_permease_C"/>
</dbReference>
<evidence type="ECO:0000256" key="6">
    <source>
        <dbReference type="ARBA" id="ARBA00038076"/>
    </source>
</evidence>
<dbReference type="EMBL" id="CP002403">
    <property type="protein sequence ID" value="ADU20689.1"/>
    <property type="molecule type" value="Genomic_DNA"/>
</dbReference>
<keyword evidence="4 7" id="KW-1133">Transmembrane helix</keyword>
<dbReference type="HOGENOM" id="CLU_000604_8_0_9"/>
<dbReference type="AlphaFoldDB" id="E6UBU7"/>
<evidence type="ECO:0000259" key="9">
    <source>
        <dbReference type="Pfam" id="PF12704"/>
    </source>
</evidence>
<feature type="transmembrane region" description="Helical" evidence="7">
    <location>
        <begin position="350"/>
        <end position="374"/>
    </location>
</feature>
<feature type="transmembrane region" description="Helical" evidence="7">
    <location>
        <begin position="20"/>
        <end position="40"/>
    </location>
</feature>
<dbReference type="Pfam" id="PF12704">
    <property type="entry name" value="MacB_PCD"/>
    <property type="match status" value="1"/>
</dbReference>
<dbReference type="GO" id="GO:0005886">
    <property type="term" value="C:plasma membrane"/>
    <property type="evidence" value="ECO:0007669"/>
    <property type="project" value="UniProtKB-SubCell"/>
</dbReference>
<evidence type="ECO:0000259" key="8">
    <source>
        <dbReference type="Pfam" id="PF02687"/>
    </source>
</evidence>
<dbReference type="PANTHER" id="PTHR30572:SF4">
    <property type="entry name" value="ABC TRANSPORTER PERMEASE YTRF"/>
    <property type="match status" value="1"/>
</dbReference>
<dbReference type="KEGG" id="ral:Rumal_0127"/>
<protein>
    <recommendedName>
        <fullName evidence="12">ABC transport system permease protein</fullName>
    </recommendedName>
</protein>
<dbReference type="Proteomes" id="UP000006919">
    <property type="component" value="Chromosome"/>
</dbReference>
<dbReference type="PANTHER" id="PTHR30572">
    <property type="entry name" value="MEMBRANE COMPONENT OF TRANSPORTER-RELATED"/>
    <property type="match status" value="1"/>
</dbReference>
<dbReference type="eggNOG" id="COG0577">
    <property type="taxonomic scope" value="Bacteria"/>
</dbReference>
<name>E6UBU7_RUMA7</name>
<evidence type="ECO:0000256" key="4">
    <source>
        <dbReference type="ARBA" id="ARBA00022989"/>
    </source>
</evidence>
<evidence type="ECO:0000256" key="1">
    <source>
        <dbReference type="ARBA" id="ARBA00004651"/>
    </source>
</evidence>
<sequence length="429" mass="46881">MIENVRLSLQGIVSHKIRSFLTMLGIIIGIAAIIAIVSTIEGTNEQIKNNLIGAGNNTVKISLMEGDSETDFSWTPVPDNIRVISEDSKKRIVDLSEVESCTLYRQRDTLDNLFYLNKKIESSIIYGIDEDYFSAMGYEIAEGIGFSDKQYNDFSKVAIIDTSMQRGLFEGENPIGKILDINGEPFRIIGVACKRTGFEPVINSVEDYFTYNSSSSGLIFIPTNDWGILFHYDEPQNCVVRAKDTDSMTGAGKKTADILNENIQKASVDTEQQPEEGMANTLEYKSESLLEQAKKLQDLSKSTNQMLIWIAGISLLVGGIGVMNIMLVSVTERTREIGLKKALGARKTRILAQFLTEASVLTTIGGILGVLIGIGLSEVIANIAEVPVSISTPAIIVSVAFSMVVGIVFGLIPSIKAANLNPIDALRYE</sequence>
<feature type="domain" description="MacB-like periplasmic core" evidence="9">
    <location>
        <begin position="19"/>
        <end position="253"/>
    </location>
</feature>
<gene>
    <name evidence="10" type="ordered locus">Rumal_0127</name>
</gene>
<evidence type="ECO:0000256" key="3">
    <source>
        <dbReference type="ARBA" id="ARBA00022692"/>
    </source>
</evidence>
<dbReference type="RefSeq" id="WP_013496883.1">
    <property type="nucleotide sequence ID" value="NC_014833.1"/>
</dbReference>
<keyword evidence="2" id="KW-1003">Cell membrane</keyword>
<dbReference type="Pfam" id="PF02687">
    <property type="entry name" value="FtsX"/>
    <property type="match status" value="1"/>
</dbReference>
<accession>E6UBU7</accession>
<evidence type="ECO:0000256" key="7">
    <source>
        <dbReference type="SAM" id="Phobius"/>
    </source>
</evidence>
<dbReference type="OrthoDB" id="9770036at2"/>
<dbReference type="STRING" id="697329.Rumal_0127"/>
<organism evidence="10 11">
    <name type="scientific">Ruminococcus albus (strain ATCC 27210 / DSM 20455 / JCM 14654 / NCDO 2250 / 7)</name>
    <dbReference type="NCBI Taxonomy" id="697329"/>
    <lineage>
        <taxon>Bacteria</taxon>
        <taxon>Bacillati</taxon>
        <taxon>Bacillota</taxon>
        <taxon>Clostridia</taxon>
        <taxon>Eubacteriales</taxon>
        <taxon>Oscillospiraceae</taxon>
        <taxon>Ruminococcus</taxon>
    </lineage>
</organism>
<evidence type="ECO:0000256" key="2">
    <source>
        <dbReference type="ARBA" id="ARBA00022475"/>
    </source>
</evidence>
<comment type="subcellular location">
    <subcellularLocation>
        <location evidence="1">Cell membrane</location>
        <topology evidence="1">Multi-pass membrane protein</topology>
    </subcellularLocation>
</comment>
<reference evidence="10 11" key="1">
    <citation type="journal article" date="2011" name="J. Bacteriol.">
        <title>Complete genome of the cellulolytic ruminal bacterium Ruminococcus albus 7.</title>
        <authorList>
            <person name="Suen G."/>
            <person name="Stevenson D.M."/>
            <person name="Bruce D.C."/>
            <person name="Chertkov O."/>
            <person name="Copeland A."/>
            <person name="Cheng J.F."/>
            <person name="Detter C."/>
            <person name="Detter J.C."/>
            <person name="Goodwin L.A."/>
            <person name="Han C.S."/>
            <person name="Hauser L.J."/>
            <person name="Ivanova N.N."/>
            <person name="Kyrpides N.C."/>
            <person name="Land M.L."/>
            <person name="Lapidus A."/>
            <person name="Lucas S."/>
            <person name="Ovchinnikova G."/>
            <person name="Pitluck S."/>
            <person name="Tapia R."/>
            <person name="Woyke T."/>
            <person name="Boyum J."/>
            <person name="Mead D."/>
            <person name="Weimer P.J."/>
        </authorList>
    </citation>
    <scope>NUCLEOTIDE SEQUENCE [LARGE SCALE GENOMIC DNA]</scope>
    <source>
        <strain evidence="11">ATCC 27210 / DSM 20455 / JCM 14654 / NCDO 2250 / 7</strain>
    </source>
</reference>
<evidence type="ECO:0000313" key="10">
    <source>
        <dbReference type="EMBL" id="ADU20689.1"/>
    </source>
</evidence>
<keyword evidence="3 7" id="KW-0812">Transmembrane</keyword>
<dbReference type="InterPro" id="IPR050250">
    <property type="entry name" value="Macrolide_Exporter_MacB"/>
</dbReference>
<dbReference type="GO" id="GO:0022857">
    <property type="term" value="F:transmembrane transporter activity"/>
    <property type="evidence" value="ECO:0007669"/>
    <property type="project" value="TreeGrafter"/>
</dbReference>
<feature type="transmembrane region" description="Helical" evidence="7">
    <location>
        <begin position="306"/>
        <end position="330"/>
    </location>
</feature>
<feature type="transmembrane region" description="Helical" evidence="7">
    <location>
        <begin position="394"/>
        <end position="412"/>
    </location>
</feature>
<proteinExistence type="inferred from homology"/>
<dbReference type="InterPro" id="IPR025857">
    <property type="entry name" value="MacB_PCD"/>
</dbReference>
<keyword evidence="5 7" id="KW-0472">Membrane</keyword>